<keyword evidence="5" id="KW-0520">NAD</keyword>
<keyword evidence="4 7" id="KW-0862">Zinc</keyword>
<sequence length="273" mass="30501">IIDSPEEIEDKVEYLISLIKSSSCVVVYCGAGISTASGIPDFRGPNGVWTLEKQNAKQSPTEGSPSFEEAKPNYAHFALLSLAKSNFIHFIVSQNIDGLFLKAGASRKYLCELHGNFFLDECNQCFTRYVRKTTSPTMGLKISNMPCPRVGRPCRGFLRDTILDWEDELPIGEIKLANQYSQKADLAICLGTSLQIVPAANMPFICKKRKTNQGKVAIVNLQPTKFDSKADLVIHDYVNNVLMKICKSLNVEVPTYSEQTDITKYSQAFKKWI</sequence>
<dbReference type="GO" id="GO:0070403">
    <property type="term" value="F:NAD+ binding"/>
    <property type="evidence" value="ECO:0007669"/>
    <property type="project" value="InterPro"/>
</dbReference>
<dbReference type="Gene3D" id="2.20.28.200">
    <property type="match status" value="1"/>
</dbReference>
<evidence type="ECO:0000256" key="4">
    <source>
        <dbReference type="ARBA" id="ARBA00022833"/>
    </source>
</evidence>
<dbReference type="GO" id="GO:0000122">
    <property type="term" value="P:negative regulation of transcription by RNA polymerase II"/>
    <property type="evidence" value="ECO:0007669"/>
    <property type="project" value="TreeGrafter"/>
</dbReference>
<dbReference type="STRING" id="1965070.A0A3S3NVV3"/>
<feature type="binding site" evidence="7">
    <location>
        <position position="154"/>
    </location>
    <ligand>
        <name>Zn(2+)</name>
        <dbReference type="ChEBI" id="CHEBI:29105"/>
    </ligand>
</feature>
<organism evidence="9 10">
    <name type="scientific">Dinothrombium tinctorium</name>
    <dbReference type="NCBI Taxonomy" id="1965070"/>
    <lineage>
        <taxon>Eukaryota</taxon>
        <taxon>Metazoa</taxon>
        <taxon>Ecdysozoa</taxon>
        <taxon>Arthropoda</taxon>
        <taxon>Chelicerata</taxon>
        <taxon>Arachnida</taxon>
        <taxon>Acari</taxon>
        <taxon>Acariformes</taxon>
        <taxon>Trombidiformes</taxon>
        <taxon>Prostigmata</taxon>
        <taxon>Anystina</taxon>
        <taxon>Parasitengona</taxon>
        <taxon>Trombidioidea</taxon>
        <taxon>Trombidiidae</taxon>
        <taxon>Dinothrombium</taxon>
    </lineage>
</organism>
<evidence type="ECO:0000256" key="1">
    <source>
        <dbReference type="ARBA" id="ARBA00012928"/>
    </source>
</evidence>
<feature type="binding site" evidence="7">
    <location>
        <position position="122"/>
    </location>
    <ligand>
        <name>Zn(2+)</name>
        <dbReference type="ChEBI" id="CHEBI:29105"/>
    </ligand>
</feature>
<dbReference type="GO" id="GO:0046872">
    <property type="term" value="F:metal ion binding"/>
    <property type="evidence" value="ECO:0007669"/>
    <property type="project" value="UniProtKB-KW"/>
</dbReference>
<feature type="active site" description="Proton acceptor" evidence="7">
    <location>
        <position position="114"/>
    </location>
</feature>
<evidence type="ECO:0000256" key="2">
    <source>
        <dbReference type="ARBA" id="ARBA00022679"/>
    </source>
</evidence>
<keyword evidence="10" id="KW-1185">Reference proteome</keyword>
<dbReference type="EC" id="2.3.1.286" evidence="1"/>
<feature type="binding site" evidence="7">
    <location>
        <position position="147"/>
    </location>
    <ligand>
        <name>Zn(2+)</name>
        <dbReference type="ChEBI" id="CHEBI:29105"/>
    </ligand>
</feature>
<dbReference type="GO" id="GO:0003714">
    <property type="term" value="F:transcription corepressor activity"/>
    <property type="evidence" value="ECO:0007669"/>
    <property type="project" value="TreeGrafter"/>
</dbReference>
<reference evidence="9 10" key="1">
    <citation type="journal article" date="2018" name="Gigascience">
        <title>Genomes of trombidid mites reveal novel predicted allergens and laterally-transferred genes associated with secondary metabolism.</title>
        <authorList>
            <person name="Dong X."/>
            <person name="Chaisiri K."/>
            <person name="Xia D."/>
            <person name="Armstrong S.D."/>
            <person name="Fang Y."/>
            <person name="Donnelly M.J."/>
            <person name="Kadowaki T."/>
            <person name="McGarry J.W."/>
            <person name="Darby A.C."/>
            <person name="Makepeace B.L."/>
        </authorList>
    </citation>
    <scope>NUCLEOTIDE SEQUENCE [LARGE SCALE GENOMIC DNA]</scope>
    <source>
        <strain evidence="9">UoL-WK</strain>
    </source>
</reference>
<proteinExistence type="inferred from homology"/>
<dbReference type="OrthoDB" id="2919105at2759"/>
<dbReference type="EMBL" id="NCKU01013922">
    <property type="protein sequence ID" value="RWR99709.1"/>
    <property type="molecule type" value="Genomic_DNA"/>
</dbReference>
<feature type="domain" description="Deacetylase sirtuin-type" evidence="8">
    <location>
        <begin position="5"/>
        <end position="244"/>
    </location>
</feature>
<evidence type="ECO:0000256" key="3">
    <source>
        <dbReference type="ARBA" id="ARBA00022723"/>
    </source>
</evidence>
<dbReference type="PANTHER" id="PTHR11085">
    <property type="entry name" value="NAD-DEPENDENT PROTEIN DEACYLASE SIRTUIN-5, MITOCHONDRIAL-RELATED"/>
    <property type="match status" value="1"/>
</dbReference>
<evidence type="ECO:0000259" key="8">
    <source>
        <dbReference type="PROSITE" id="PS50305"/>
    </source>
</evidence>
<dbReference type="PROSITE" id="PS50305">
    <property type="entry name" value="SIRTUIN"/>
    <property type="match status" value="1"/>
</dbReference>
<evidence type="ECO:0000256" key="6">
    <source>
        <dbReference type="ARBA" id="ARBA00038170"/>
    </source>
</evidence>
<feature type="non-terminal residue" evidence="9">
    <location>
        <position position="1"/>
    </location>
</feature>
<evidence type="ECO:0000313" key="10">
    <source>
        <dbReference type="Proteomes" id="UP000285301"/>
    </source>
</evidence>
<name>A0A3S3NVV3_9ACAR</name>
<dbReference type="AlphaFoldDB" id="A0A3S3NVV3"/>
<evidence type="ECO:0000313" key="9">
    <source>
        <dbReference type="EMBL" id="RWR99709.1"/>
    </source>
</evidence>
<accession>A0A3S3NVV3</accession>
<gene>
    <name evidence="9" type="ORF">B4U79_02591</name>
</gene>
<dbReference type="InterPro" id="IPR003000">
    <property type="entry name" value="Sirtuin"/>
</dbReference>
<evidence type="ECO:0000256" key="5">
    <source>
        <dbReference type="ARBA" id="ARBA00023027"/>
    </source>
</evidence>
<protein>
    <recommendedName>
        <fullName evidence="1">protein acetyllysine N-acetyltransferase</fullName>
        <ecNumber evidence="1">2.3.1.286</ecNumber>
    </recommendedName>
</protein>
<dbReference type="InterPro" id="IPR029035">
    <property type="entry name" value="DHS-like_NAD/FAD-binding_dom"/>
</dbReference>
<dbReference type="PANTHER" id="PTHR11085:SF12">
    <property type="entry name" value="NAD-DEPENDENT PROTEIN DEACYLASE SIRTUIN-6"/>
    <property type="match status" value="1"/>
</dbReference>
<keyword evidence="2" id="KW-0808">Transferase</keyword>
<comment type="caution">
    <text evidence="9">The sequence shown here is derived from an EMBL/GenBank/DDBJ whole genome shotgun (WGS) entry which is preliminary data.</text>
</comment>
<dbReference type="InterPro" id="IPR050134">
    <property type="entry name" value="NAD-dep_sirtuin_deacylases"/>
</dbReference>
<dbReference type="InterPro" id="IPR026590">
    <property type="entry name" value="Ssirtuin_cat_dom"/>
</dbReference>
<dbReference type="GO" id="GO:0005634">
    <property type="term" value="C:nucleus"/>
    <property type="evidence" value="ECO:0007669"/>
    <property type="project" value="TreeGrafter"/>
</dbReference>
<dbReference type="SUPFAM" id="SSF52467">
    <property type="entry name" value="DHS-like NAD/FAD-binding domain"/>
    <property type="match status" value="1"/>
</dbReference>
<dbReference type="Pfam" id="PF02146">
    <property type="entry name" value="SIR2"/>
    <property type="match status" value="1"/>
</dbReference>
<keyword evidence="3 7" id="KW-0479">Metal-binding</keyword>
<dbReference type="Proteomes" id="UP000285301">
    <property type="component" value="Unassembled WGS sequence"/>
</dbReference>
<evidence type="ECO:0000256" key="7">
    <source>
        <dbReference type="PROSITE-ProRule" id="PRU00236"/>
    </source>
</evidence>
<dbReference type="FunFam" id="3.40.50.1220:FF:000038">
    <property type="entry name" value="NAD-dependent protein deacetylase sirtuin-6 isoform X2"/>
    <property type="match status" value="1"/>
</dbReference>
<comment type="similarity">
    <text evidence="6">Belongs to the sirtuin family. Class IV subfamily.</text>
</comment>
<dbReference type="Gene3D" id="3.40.50.1220">
    <property type="entry name" value="TPP-binding domain"/>
    <property type="match status" value="1"/>
</dbReference>
<feature type="binding site" evidence="7">
    <location>
        <position position="125"/>
    </location>
    <ligand>
        <name>Zn(2+)</name>
        <dbReference type="ChEBI" id="CHEBI:29105"/>
    </ligand>
</feature>
<dbReference type="GO" id="GO:0046969">
    <property type="term" value="F:histone H3K9 deacetylase activity, NAD-dependent"/>
    <property type="evidence" value="ECO:0007669"/>
    <property type="project" value="TreeGrafter"/>
</dbReference>